<dbReference type="STRING" id="341454.A0A4S2MIY6"/>
<dbReference type="InterPro" id="IPR057227">
    <property type="entry name" value="DUF7905"/>
</dbReference>
<feature type="compositionally biased region" description="Polar residues" evidence="1">
    <location>
        <begin position="18"/>
        <end position="37"/>
    </location>
</feature>
<dbReference type="AlphaFoldDB" id="A0A4S2MIY6"/>
<dbReference type="Pfam" id="PF25482">
    <property type="entry name" value="DUF7905"/>
    <property type="match status" value="1"/>
</dbReference>
<evidence type="ECO:0000259" key="2">
    <source>
        <dbReference type="Pfam" id="PF25482"/>
    </source>
</evidence>
<name>A0A4S2MIY6_9PEZI</name>
<feature type="region of interest" description="Disordered" evidence="1">
    <location>
        <begin position="135"/>
        <end position="214"/>
    </location>
</feature>
<gene>
    <name evidence="3" type="ORF">EX30DRAFT_324243</name>
</gene>
<sequence>MANPHDDTIDYEFASPWETHTTSRQARQAPQPPTTTRQAIRQELREQLITIAPEPSTLSQPERGIAEWPRQTPRSRRTPQTAAPDGPQTFNRGCGTTSADQVQLNYGNFAVPPIELFDHHWPPLSAPIAGSAYPRNGSSEDPISSSSSVGTVTGYDRGPQSAGFHFADHDDNSDVPSIIDESEYTGLEGPTGFNFADPESESPDGPIFQPSGFNFSNLADVRERQGSSPDGSFSLDPRRHYDFDRRFFGPRNNNLNHIGIRTGTHLAMPTSASDPVIHMWGSPEQIKAAKKLLQELVHLINEEIDRAEPRVGGWAKIRATVSARRQAHLEEQALKAKIRQIFRRPPPEGMQFPAVGVFLWPSQEFDPLFTLGKNLEHLDSIRFEYQVYIIWNRKRSLFRVLGENSDNVDKAIDRIYGCFCETAAKNRRPNRTILVEPPSAQMKGVRVRLNSDHDLRDRQLTYSETHAPGIQLSLVGPAPSKTFLRKWYEDSIVKAYANDAYMRRVMQQGLYDVAYFRGYVKLKFYIGRLFLFGYLRSDTGHYDLQEYIENVRSRPFEGELIRYLGNSDLGVTDEEVAIAAISRMSCAPDTFTPVDLNEDLHVRDVTDQIIEPQIGATFDLKMFDGTGKNVRIRLEVVFLRASGSDKYTVGEHRWLIPPSSDMRDSESNYMRRSPVDVIVQDLESEVGYQMELSTWEVLPFTDIYPIFDQFLHNCSVEVIRDEHGGDDAPVGAETESRMIKRVVYANLPGLSVDQVTQKTKYRFWQNGCTYRYELTKYEHLPTDEILELYRDSVVISWKGIISPPDVRWGAAMENASWDNDLRQQLTVEKGKRGTWNTDVGSFFPPTESKPISGGTPDWKEDDGFEECIVRAKDFMLFLKKIQMDVAREKALLSARGSTVDTDDASSSYGGPEEYDM</sequence>
<dbReference type="EMBL" id="ML220164">
    <property type="protein sequence ID" value="TGZ76890.1"/>
    <property type="molecule type" value="Genomic_DNA"/>
</dbReference>
<dbReference type="SUPFAM" id="SSF54791">
    <property type="entry name" value="Eukaryotic type KH-domain (KH-domain type I)"/>
    <property type="match status" value="1"/>
</dbReference>
<feature type="region of interest" description="Disordered" evidence="1">
    <location>
        <begin position="51"/>
        <end position="92"/>
    </location>
</feature>
<feature type="region of interest" description="Disordered" evidence="1">
    <location>
        <begin position="1"/>
        <end position="37"/>
    </location>
</feature>
<dbReference type="InParanoid" id="A0A4S2MIY6"/>
<feature type="compositionally biased region" description="Low complexity" evidence="1">
    <location>
        <begin position="139"/>
        <end position="154"/>
    </location>
</feature>
<reference evidence="3 4" key="1">
    <citation type="submission" date="2019-04" db="EMBL/GenBank/DDBJ databases">
        <title>Comparative genomics and transcriptomics to analyze fruiting body development in filamentous ascomycetes.</title>
        <authorList>
            <consortium name="DOE Joint Genome Institute"/>
            <person name="Lutkenhaus R."/>
            <person name="Traeger S."/>
            <person name="Breuer J."/>
            <person name="Kuo A."/>
            <person name="Lipzen A."/>
            <person name="Pangilinan J."/>
            <person name="Dilworth D."/>
            <person name="Sandor L."/>
            <person name="Poggeler S."/>
            <person name="Barry K."/>
            <person name="Grigoriev I.V."/>
            <person name="Nowrousian M."/>
        </authorList>
    </citation>
    <scope>NUCLEOTIDE SEQUENCE [LARGE SCALE GENOMIC DNA]</scope>
    <source>
        <strain evidence="3 4">CBS 389.68</strain>
    </source>
</reference>
<feature type="region of interest" description="Disordered" evidence="1">
    <location>
        <begin position="894"/>
        <end position="916"/>
    </location>
</feature>
<evidence type="ECO:0000313" key="4">
    <source>
        <dbReference type="Proteomes" id="UP000298138"/>
    </source>
</evidence>
<dbReference type="GO" id="GO:0003723">
    <property type="term" value="F:RNA binding"/>
    <property type="evidence" value="ECO:0007669"/>
    <property type="project" value="InterPro"/>
</dbReference>
<dbReference type="OrthoDB" id="4739136at2759"/>
<evidence type="ECO:0000313" key="3">
    <source>
        <dbReference type="EMBL" id="TGZ76890.1"/>
    </source>
</evidence>
<keyword evidence="4" id="KW-1185">Reference proteome</keyword>
<protein>
    <recommendedName>
        <fullName evidence="2">DUF7905 domain-containing protein</fullName>
    </recommendedName>
</protein>
<proteinExistence type="predicted"/>
<organism evidence="3 4">
    <name type="scientific">Ascodesmis nigricans</name>
    <dbReference type="NCBI Taxonomy" id="341454"/>
    <lineage>
        <taxon>Eukaryota</taxon>
        <taxon>Fungi</taxon>
        <taxon>Dikarya</taxon>
        <taxon>Ascomycota</taxon>
        <taxon>Pezizomycotina</taxon>
        <taxon>Pezizomycetes</taxon>
        <taxon>Pezizales</taxon>
        <taxon>Ascodesmidaceae</taxon>
        <taxon>Ascodesmis</taxon>
    </lineage>
</organism>
<dbReference type="InterPro" id="IPR036612">
    <property type="entry name" value="KH_dom_type_1_sf"/>
</dbReference>
<dbReference type="Gene3D" id="3.30.1370.10">
    <property type="entry name" value="K Homology domain, type 1"/>
    <property type="match status" value="1"/>
</dbReference>
<evidence type="ECO:0000256" key="1">
    <source>
        <dbReference type="SAM" id="MobiDB-lite"/>
    </source>
</evidence>
<feature type="domain" description="DUF7905" evidence="2">
    <location>
        <begin position="497"/>
        <end position="846"/>
    </location>
</feature>
<dbReference type="Proteomes" id="UP000298138">
    <property type="component" value="Unassembled WGS sequence"/>
</dbReference>
<feature type="compositionally biased region" description="Polar residues" evidence="1">
    <location>
        <begin position="895"/>
        <end position="908"/>
    </location>
</feature>
<accession>A0A4S2MIY6</accession>